<dbReference type="Gene3D" id="3.40.930.10">
    <property type="entry name" value="Mannitol-specific EII, Chain A"/>
    <property type="match status" value="1"/>
</dbReference>
<keyword evidence="3" id="KW-1185">Reference proteome</keyword>
<dbReference type="Proteomes" id="UP000005324">
    <property type="component" value="Unassembled WGS sequence"/>
</dbReference>
<dbReference type="PANTHER" id="PTHR47738">
    <property type="entry name" value="PTS SYSTEM FRUCTOSE-LIKE EIIA COMPONENT-RELATED"/>
    <property type="match status" value="1"/>
</dbReference>
<dbReference type="EMBL" id="ADVL01000815">
    <property type="protein sequence ID" value="EFH09327.1"/>
    <property type="molecule type" value="Genomic_DNA"/>
</dbReference>
<keyword evidence="2" id="KW-0808">Transferase</keyword>
<keyword evidence="2" id="KW-0670">Pyruvate</keyword>
<evidence type="ECO:0000313" key="2">
    <source>
        <dbReference type="EMBL" id="EFH09327.1"/>
    </source>
</evidence>
<dbReference type="CDD" id="cd00211">
    <property type="entry name" value="PTS_IIA_fru"/>
    <property type="match status" value="1"/>
</dbReference>
<protein>
    <submittedName>
        <fullName evidence="2">Phosphoenolpyruvate-dependent sugar phosphotransferase system, EIIA 2</fullName>
    </submittedName>
</protein>
<dbReference type="PANTHER" id="PTHR47738:SF3">
    <property type="entry name" value="PHOSPHOTRANSFERASE SYSTEM MANNITOL_FRUCTOSE-SPECIFIC IIA DOMAIN CONTAINING PROTEIN"/>
    <property type="match status" value="1"/>
</dbReference>
<gene>
    <name evidence="2" type="primary">ptsN2</name>
    <name evidence="2" type="ORF">HMPREF0731_4455</name>
</gene>
<feature type="domain" description="PTS EIIA type-2" evidence="1">
    <location>
        <begin position="7"/>
        <end position="154"/>
    </location>
</feature>
<name>D5RTP3_9PROT</name>
<dbReference type="GO" id="GO:0016740">
    <property type="term" value="F:transferase activity"/>
    <property type="evidence" value="ECO:0007669"/>
    <property type="project" value="UniProtKB-KW"/>
</dbReference>
<dbReference type="OrthoDB" id="370976at2"/>
<accession>D5RTP3</accession>
<dbReference type="SUPFAM" id="SSF55804">
    <property type="entry name" value="Phoshotransferase/anion transport protein"/>
    <property type="match status" value="1"/>
</dbReference>
<dbReference type="InterPro" id="IPR016152">
    <property type="entry name" value="PTrfase/Anion_transptr"/>
</dbReference>
<sequence length="161" mass="17010">MPLDLLDLLDDRALCLDVQAGSAAEVIALLASRLHAQGAVAGSYAEAVLAREAVMPTGLPLGAINVAVPHTDAHHVRRPAVALAVLRQPVPFGNMEDPDDHLPVRIVLALALNDKHAQIEALQTVAGLIQAPEILQALLAAPDIPTVREVLRALNKDRVHG</sequence>
<proteinExistence type="predicted"/>
<comment type="caution">
    <text evidence="2">The sequence shown here is derived from an EMBL/GenBank/DDBJ whole genome shotgun (WGS) entry which is preliminary data.</text>
</comment>
<evidence type="ECO:0000259" key="1">
    <source>
        <dbReference type="PROSITE" id="PS51094"/>
    </source>
</evidence>
<dbReference type="PROSITE" id="PS51094">
    <property type="entry name" value="PTS_EIIA_TYPE_2"/>
    <property type="match status" value="1"/>
</dbReference>
<dbReference type="RefSeq" id="WP_007006459.1">
    <property type="nucleotide sequence ID" value="NZ_GG771099.1"/>
</dbReference>
<dbReference type="HOGENOM" id="CLU_072531_6_0_5"/>
<dbReference type="Pfam" id="PF00359">
    <property type="entry name" value="PTS_EIIA_2"/>
    <property type="match status" value="1"/>
</dbReference>
<evidence type="ECO:0000313" key="3">
    <source>
        <dbReference type="Proteomes" id="UP000005324"/>
    </source>
</evidence>
<dbReference type="AlphaFoldDB" id="D5RTP3"/>
<dbReference type="InterPro" id="IPR002178">
    <property type="entry name" value="PTS_EIIA_type-2_dom"/>
</dbReference>
<dbReference type="InterPro" id="IPR051541">
    <property type="entry name" value="PTS_SugarTrans_NitroReg"/>
</dbReference>
<reference evidence="2 3" key="1">
    <citation type="submission" date="2010-04" db="EMBL/GenBank/DDBJ databases">
        <authorList>
            <person name="Qin X."/>
            <person name="Bachman B."/>
            <person name="Battles P."/>
            <person name="Bell A."/>
            <person name="Bess C."/>
            <person name="Bickham C."/>
            <person name="Chaboub L."/>
            <person name="Chen D."/>
            <person name="Coyle M."/>
            <person name="Deiros D.R."/>
            <person name="Dinh H."/>
            <person name="Forbes L."/>
            <person name="Fowler G."/>
            <person name="Francisco L."/>
            <person name="Fu Q."/>
            <person name="Gubbala S."/>
            <person name="Hale W."/>
            <person name="Han Y."/>
            <person name="Hemphill L."/>
            <person name="Highlander S.K."/>
            <person name="Hirani K."/>
            <person name="Hogues M."/>
            <person name="Jackson L."/>
            <person name="Jakkamsetti A."/>
            <person name="Javaid M."/>
            <person name="Jiang H."/>
            <person name="Korchina V."/>
            <person name="Kovar C."/>
            <person name="Lara F."/>
            <person name="Lee S."/>
            <person name="Mata R."/>
            <person name="Mathew T."/>
            <person name="Moen C."/>
            <person name="Morales K."/>
            <person name="Munidasa M."/>
            <person name="Nazareth L."/>
            <person name="Ngo R."/>
            <person name="Nguyen L."/>
            <person name="Okwuonu G."/>
            <person name="Ongeri F."/>
            <person name="Patil S."/>
            <person name="Petrosino J."/>
            <person name="Pham C."/>
            <person name="Pham P."/>
            <person name="Pu L.-L."/>
            <person name="Puazo M."/>
            <person name="Raj R."/>
            <person name="Reid J."/>
            <person name="Rouhana J."/>
            <person name="Saada N."/>
            <person name="Shang Y."/>
            <person name="Simmons D."/>
            <person name="Thornton R."/>
            <person name="Warren J."/>
            <person name="Weissenberger G."/>
            <person name="Zhang J."/>
            <person name="Zhang L."/>
            <person name="Zhou C."/>
            <person name="Zhu D."/>
            <person name="Muzny D."/>
            <person name="Worley K."/>
            <person name="Gibbs R."/>
        </authorList>
    </citation>
    <scope>NUCLEOTIDE SEQUENCE [LARGE SCALE GENOMIC DNA]</scope>
    <source>
        <strain evidence="2 3">ATCC 49957</strain>
    </source>
</reference>
<organism evidence="2 3">
    <name type="scientific">Pseudoroseomonas cervicalis ATCC 49957</name>
    <dbReference type="NCBI Taxonomy" id="525371"/>
    <lineage>
        <taxon>Bacteria</taxon>
        <taxon>Pseudomonadati</taxon>
        <taxon>Pseudomonadota</taxon>
        <taxon>Alphaproteobacteria</taxon>
        <taxon>Acetobacterales</taxon>
        <taxon>Roseomonadaceae</taxon>
        <taxon>Roseomonas</taxon>
    </lineage>
</organism>